<dbReference type="AlphaFoldDB" id="A0A4C1ST64"/>
<reference evidence="1 2" key="1">
    <citation type="journal article" date="2019" name="Commun. Biol.">
        <title>The bagworm genome reveals a unique fibroin gene that provides high tensile strength.</title>
        <authorList>
            <person name="Kono N."/>
            <person name="Nakamura H."/>
            <person name="Ohtoshi R."/>
            <person name="Tomita M."/>
            <person name="Numata K."/>
            <person name="Arakawa K."/>
        </authorList>
    </citation>
    <scope>NUCLEOTIDE SEQUENCE [LARGE SCALE GENOMIC DNA]</scope>
</reference>
<dbReference type="Proteomes" id="UP000299102">
    <property type="component" value="Unassembled WGS sequence"/>
</dbReference>
<name>A0A4C1ST64_EUMVA</name>
<accession>A0A4C1ST64</accession>
<sequence>MCMRATRVGNYRRPRTLNSKGVNNAMPAFWIVIGYLMEGEWTNLGERVTHIVTENINMKLGNCDDDRLITSNWAAKSKGIPAGQFHGDMEVLLQQIIDCSKKLEFGNAFQGCSVMRAYNTVA</sequence>
<proteinExistence type="predicted"/>
<keyword evidence="2" id="KW-1185">Reference proteome</keyword>
<gene>
    <name evidence="1" type="ORF">EVAR_6480_1</name>
</gene>
<protein>
    <submittedName>
        <fullName evidence="1">Uncharacterized protein</fullName>
    </submittedName>
</protein>
<evidence type="ECO:0000313" key="1">
    <source>
        <dbReference type="EMBL" id="GBP04241.1"/>
    </source>
</evidence>
<comment type="caution">
    <text evidence="1">The sequence shown here is derived from an EMBL/GenBank/DDBJ whole genome shotgun (WGS) entry which is preliminary data.</text>
</comment>
<organism evidence="1 2">
    <name type="scientific">Eumeta variegata</name>
    <name type="common">Bagworm moth</name>
    <name type="synonym">Eumeta japonica</name>
    <dbReference type="NCBI Taxonomy" id="151549"/>
    <lineage>
        <taxon>Eukaryota</taxon>
        <taxon>Metazoa</taxon>
        <taxon>Ecdysozoa</taxon>
        <taxon>Arthropoda</taxon>
        <taxon>Hexapoda</taxon>
        <taxon>Insecta</taxon>
        <taxon>Pterygota</taxon>
        <taxon>Neoptera</taxon>
        <taxon>Endopterygota</taxon>
        <taxon>Lepidoptera</taxon>
        <taxon>Glossata</taxon>
        <taxon>Ditrysia</taxon>
        <taxon>Tineoidea</taxon>
        <taxon>Psychidae</taxon>
        <taxon>Oiketicinae</taxon>
        <taxon>Eumeta</taxon>
    </lineage>
</organism>
<evidence type="ECO:0000313" key="2">
    <source>
        <dbReference type="Proteomes" id="UP000299102"/>
    </source>
</evidence>
<dbReference type="EMBL" id="BGZK01000013">
    <property type="protein sequence ID" value="GBP04241.1"/>
    <property type="molecule type" value="Genomic_DNA"/>
</dbReference>